<dbReference type="OrthoDB" id="2582440at2"/>
<dbReference type="InterPro" id="IPR026444">
    <property type="entry name" value="Secre_tail"/>
</dbReference>
<dbReference type="InterPro" id="IPR013783">
    <property type="entry name" value="Ig-like_fold"/>
</dbReference>
<evidence type="ECO:0000256" key="1">
    <source>
        <dbReference type="SAM" id="SignalP"/>
    </source>
</evidence>
<evidence type="ECO:0000313" key="3">
    <source>
        <dbReference type="Proteomes" id="UP000251889"/>
    </source>
</evidence>
<accession>A0A364Y2P3</accession>
<sequence length="1387" mass="143330">MLSVINIKAMLFIRKTLFFTLLLLVLSASTAMLAQTPGLIVKAAVAGRPVLDPNGDNYVSVDNEGFVTDDELESEIPFVPIVHPNGEPTSDVATGPSCGFTDLVDAPSQYHSTFTYLSPANNWMFRFRLGNYASNSKGYSILVDTDGLFGASGTLKDPNYVVGNPGFEIEILLVTNIGIRLNDVDGTTAATTRTTLSYNDFCQKSVALSTNCGNADYFYDFYIPVSVITTHFPSFSASTPVRITANTVISTQSVLAGGPSDIAGVNDAGYGGNYGNAWTSVIDASLPAAPNTFNSGLPPVRSATPTVNSPLAVGATTVSGTSTEPNGTTIRLYVNGSLVGTTTVSGGVWSLTGIPALTLSASVKATAQAASKSVSYDANVVTVGATCSAVPTISCQSAKGIVGSGPAGAPAGTTIRIYGPNSPTTLLTSTTTDALNAFLYNCAGGTNCSGGGPNCIATGVYWITAQEAGKCESPKTLSVCIGTVATPTTTPTISTSPVLRTTTSITGTATTGNTVLLYIDNILQSTTTAGGGTYTFSGLSLSLGQVLTVYAVHPGRCTSSATTATVVEVSTAPIVKSPIVTGATTISGTSVEAAGTLISISKNGSALTTTTVDANGNWSVTGLAALVGGDVIRATATAFGESVSVNSNAVTVQSRTTAPVITGSYIEGAILVLGTSTSPTLTAINVYIDGVLIGTGTVAAGIWSVGVGLTDLYPGGVLTATATESGKAESLPSSSVSVSCANPLGSLGVNVLTGTICLNTKASIQVLLSQSDAIYTLWNNAETTAMGSSVLGTGGTITLPSVRVTSTQTFIVKAIKIPSTTCSTTLSTSATVTVTQPSNTSGVTSGDYFWIGSSGNSYWTEEANWVKWNGTSFQTMTVPPTTLDNVVIKPMESCIATQPSVITTSSASIPAVCRNLTIATGATLSLESSAAERAITLSGNWTNSGTLIPNSGTIKFNGGTTQTINNTNGNETFSSLIIEGNNTVLQPLVDVTLNATGVLQINGGALQLNGRKVTVTNPNTAAITRTAPGCVISENQNGVAELRWAIGTNTGSNYVFPLGTASKVYIPLTINLASGNIGTAGVNSIFAQQSVPANWPTGSEAVTTVATPAQAINRYWHLSSTQASGAYSATVTFSFPNTEDPTATILDVGVNGIKMQRWDGTSAWQNAIAGQTFSNTSPRTVSVPGITQFSWWSGGNNGGNPLPLTWIYFKGKSQSGGVFLEWVTSQEKNNASITVERSKDAASFTAISTIAGGGNTSVNTQYTFFDDGAFAGQNYYRIKQTDFDGAFSYSETIAVMHGEPNQLLVTPYPNPTRGSKPTLLIRSDKQQLISIKLYDLFGKIRYQATIETGQQHELITTLEGTDLLSAGLYILHAFDGLQTVTHPLVID</sequence>
<dbReference type="EMBL" id="QMFY01000007">
    <property type="protein sequence ID" value="RAW00377.1"/>
    <property type="molecule type" value="Genomic_DNA"/>
</dbReference>
<reference evidence="2 3" key="1">
    <citation type="submission" date="2018-06" db="EMBL/GenBank/DDBJ databases">
        <title>Chryseolinea flavus sp. nov., a member of the phylum Bacteroidetes isolated from soil.</title>
        <authorList>
            <person name="Li Y."/>
            <person name="Wang J."/>
        </authorList>
    </citation>
    <scope>NUCLEOTIDE SEQUENCE [LARGE SCALE GENOMIC DNA]</scope>
    <source>
        <strain evidence="2 3">SDU1-6</strain>
    </source>
</reference>
<dbReference type="Gene3D" id="2.60.40.10">
    <property type="entry name" value="Immunoglobulins"/>
    <property type="match status" value="1"/>
</dbReference>
<evidence type="ECO:0008006" key="4">
    <source>
        <dbReference type="Google" id="ProtNLM"/>
    </source>
</evidence>
<comment type="caution">
    <text evidence="2">The sequence shown here is derived from an EMBL/GenBank/DDBJ whole genome shotgun (WGS) entry which is preliminary data.</text>
</comment>
<keyword evidence="3" id="KW-1185">Reference proteome</keyword>
<protein>
    <recommendedName>
        <fullName evidence="4">Secretion system C-terminal sorting domain-containing protein</fullName>
    </recommendedName>
</protein>
<dbReference type="NCBIfam" id="TIGR04183">
    <property type="entry name" value="Por_Secre_tail"/>
    <property type="match status" value="1"/>
</dbReference>
<feature type="signal peptide" evidence="1">
    <location>
        <begin position="1"/>
        <end position="34"/>
    </location>
</feature>
<evidence type="ECO:0000313" key="2">
    <source>
        <dbReference type="EMBL" id="RAW00377.1"/>
    </source>
</evidence>
<dbReference type="Proteomes" id="UP000251889">
    <property type="component" value="Unassembled WGS sequence"/>
</dbReference>
<organism evidence="2 3">
    <name type="scientific">Pseudochryseolinea flava</name>
    <dbReference type="NCBI Taxonomy" id="2059302"/>
    <lineage>
        <taxon>Bacteria</taxon>
        <taxon>Pseudomonadati</taxon>
        <taxon>Bacteroidota</taxon>
        <taxon>Cytophagia</taxon>
        <taxon>Cytophagales</taxon>
        <taxon>Fulvivirgaceae</taxon>
        <taxon>Pseudochryseolinea</taxon>
    </lineage>
</organism>
<name>A0A364Y2P3_9BACT</name>
<gene>
    <name evidence="2" type="ORF">DQQ10_15100</name>
</gene>
<proteinExistence type="predicted"/>
<feature type="chain" id="PRO_5016718553" description="Secretion system C-terminal sorting domain-containing protein" evidence="1">
    <location>
        <begin position="35"/>
        <end position="1387"/>
    </location>
</feature>
<keyword evidence="1" id="KW-0732">Signal</keyword>